<dbReference type="PANTHER" id="PTHR42861">
    <property type="entry name" value="CALCIUM-TRANSPORTING ATPASE"/>
    <property type="match status" value="1"/>
</dbReference>
<name>A0A7J7FYB4_CAMSI</name>
<dbReference type="AlphaFoldDB" id="A0A7J7FYB4"/>
<evidence type="ECO:0000313" key="4">
    <source>
        <dbReference type="EMBL" id="KAF5932961.1"/>
    </source>
</evidence>
<accession>A0A7J7FYB4</accession>
<evidence type="ECO:0000313" key="5">
    <source>
        <dbReference type="Proteomes" id="UP000593564"/>
    </source>
</evidence>
<keyword evidence="5" id="KW-1185">Reference proteome</keyword>
<organism evidence="4 5">
    <name type="scientific">Camellia sinensis</name>
    <name type="common">Tea plant</name>
    <name type="synonym">Thea sinensis</name>
    <dbReference type="NCBI Taxonomy" id="4442"/>
    <lineage>
        <taxon>Eukaryota</taxon>
        <taxon>Viridiplantae</taxon>
        <taxon>Streptophyta</taxon>
        <taxon>Embryophyta</taxon>
        <taxon>Tracheophyta</taxon>
        <taxon>Spermatophyta</taxon>
        <taxon>Magnoliopsida</taxon>
        <taxon>eudicotyledons</taxon>
        <taxon>Gunneridae</taxon>
        <taxon>Pentapetalae</taxon>
        <taxon>asterids</taxon>
        <taxon>Ericales</taxon>
        <taxon>Theaceae</taxon>
        <taxon>Camellia</taxon>
    </lineage>
</organism>
<dbReference type="InterPro" id="IPR023298">
    <property type="entry name" value="ATPase_P-typ_TM_dom_sf"/>
</dbReference>
<gene>
    <name evidence="4" type="ORF">HYC85_029132</name>
</gene>
<reference evidence="4 5" key="2">
    <citation type="submission" date="2020-07" db="EMBL/GenBank/DDBJ databases">
        <title>Genome assembly of wild tea tree DASZ reveals pedigree and selection history of tea varieties.</title>
        <authorList>
            <person name="Zhang W."/>
        </authorList>
    </citation>
    <scope>NUCLEOTIDE SEQUENCE [LARGE SCALE GENOMIC DNA]</scope>
    <source>
        <strain evidence="5">cv. G240</strain>
        <tissue evidence="4">Leaf</tissue>
    </source>
</reference>
<dbReference type="Gene3D" id="1.20.1110.10">
    <property type="entry name" value="Calcium-transporting ATPase, transmembrane domain"/>
    <property type="match status" value="1"/>
</dbReference>
<dbReference type="InterPro" id="IPR006068">
    <property type="entry name" value="ATPase_P-typ_cation-transptr_C"/>
</dbReference>
<feature type="transmembrane region" description="Helical" evidence="2">
    <location>
        <begin position="429"/>
        <end position="449"/>
    </location>
</feature>
<reference evidence="5" key="1">
    <citation type="journal article" date="2020" name="Nat. Commun.">
        <title>Genome assembly of wild tea tree DASZ reveals pedigree and selection history of tea varieties.</title>
        <authorList>
            <person name="Zhang W."/>
            <person name="Zhang Y."/>
            <person name="Qiu H."/>
            <person name="Guo Y."/>
            <person name="Wan H."/>
            <person name="Zhang X."/>
            <person name="Scossa F."/>
            <person name="Alseekh S."/>
            <person name="Zhang Q."/>
            <person name="Wang P."/>
            <person name="Xu L."/>
            <person name="Schmidt M.H."/>
            <person name="Jia X."/>
            <person name="Li D."/>
            <person name="Zhu A."/>
            <person name="Guo F."/>
            <person name="Chen W."/>
            <person name="Ni D."/>
            <person name="Usadel B."/>
            <person name="Fernie A.R."/>
            <person name="Wen W."/>
        </authorList>
    </citation>
    <scope>NUCLEOTIDE SEQUENCE [LARGE SCALE GENOMIC DNA]</scope>
    <source>
        <strain evidence="5">cv. G240</strain>
    </source>
</reference>
<feature type="domain" description="Cation-transporting P-type ATPase C-terminal" evidence="3">
    <location>
        <begin position="364"/>
        <end position="452"/>
    </location>
</feature>
<sequence length="536" mass="58954">MEFSASQLSNSGSLTAGAFLSPVIMAAAGVEVVSDVTSDMAMTEAIAKKEKKALFRSTGRTLFLGEYGSKFILGFSQALHLGLELPGKETLRCLALALKRMPMGHQIVSFDDEKDLTFVGLKHTHDYQSFKAIIEALYKRVNESWRDRGKSLIDEDGRREEEEDDEGCTRSPTQEMMAHDGRLLLELEKMLGDGGYCIERGRLGKGLECGRINRNMIVGMLDPPREEVRNALLSCMTAQGITSSSGEVVVVCGGTGAVVEESGGAKRILTIDNLIRLRLRLRLRLHILVNWCCMCCGDTETVDHLLSHCSVASHLWMAIVALFGLGSTRVDSGGVAKLGWGRVGKRRWKSASDMVLADDNFATIVAVQLLWVNLVTDGLPASAIGFNKPDCDVMKAKPRKWAIFWAVGFMATAARVNEAVVSGWLFFRYLVIGAYVGLATIAGFIWWFVFADSGPKLPYVELHIKAMVYKFEDKFMFTLGLTIVTPLSWAEWIVVFLMGSTYGLTQPILAPNKLFIATTERGASQLIVYAESCVNG</sequence>
<evidence type="ECO:0000259" key="3">
    <source>
        <dbReference type="Pfam" id="PF00689"/>
    </source>
</evidence>
<dbReference type="Proteomes" id="UP000593564">
    <property type="component" value="Unassembled WGS sequence"/>
</dbReference>
<dbReference type="SUPFAM" id="SSF81665">
    <property type="entry name" value="Calcium ATPase, transmembrane domain M"/>
    <property type="match status" value="1"/>
</dbReference>
<feature type="transmembrane region" description="Helical" evidence="2">
    <location>
        <begin position="401"/>
        <end position="417"/>
    </location>
</feature>
<keyword evidence="2" id="KW-0472">Membrane</keyword>
<protein>
    <recommendedName>
        <fullName evidence="3">Cation-transporting P-type ATPase C-terminal domain-containing protein</fullName>
    </recommendedName>
</protein>
<evidence type="ECO:0000256" key="2">
    <source>
        <dbReference type="SAM" id="Phobius"/>
    </source>
</evidence>
<keyword evidence="2" id="KW-0812">Transmembrane</keyword>
<feature type="transmembrane region" description="Helical" evidence="2">
    <location>
        <begin position="475"/>
        <end position="498"/>
    </location>
</feature>
<keyword evidence="2" id="KW-1133">Transmembrane helix</keyword>
<proteinExistence type="predicted"/>
<evidence type="ECO:0000256" key="1">
    <source>
        <dbReference type="ARBA" id="ARBA00022842"/>
    </source>
</evidence>
<keyword evidence="1" id="KW-0460">Magnesium</keyword>
<dbReference type="Pfam" id="PF00689">
    <property type="entry name" value="Cation_ATPase_C"/>
    <property type="match status" value="1"/>
</dbReference>
<dbReference type="EMBL" id="JACBKZ010000014">
    <property type="protein sequence ID" value="KAF5932961.1"/>
    <property type="molecule type" value="Genomic_DNA"/>
</dbReference>
<comment type="caution">
    <text evidence="4">The sequence shown here is derived from an EMBL/GenBank/DDBJ whole genome shotgun (WGS) entry which is preliminary data.</text>
</comment>